<accession>A0A9W9FH57</accession>
<dbReference type="Proteomes" id="UP001149074">
    <property type="component" value="Unassembled WGS sequence"/>
</dbReference>
<reference evidence="2" key="1">
    <citation type="submission" date="2022-11" db="EMBL/GenBank/DDBJ databases">
        <authorList>
            <person name="Petersen C."/>
        </authorList>
    </citation>
    <scope>NUCLEOTIDE SEQUENCE</scope>
    <source>
        <strain evidence="2">IBT 30761</strain>
    </source>
</reference>
<dbReference type="EMBL" id="JAPQKI010000005">
    <property type="protein sequence ID" value="KAJ5100029.1"/>
    <property type="molecule type" value="Genomic_DNA"/>
</dbReference>
<comment type="caution">
    <text evidence="2">The sequence shown here is derived from an EMBL/GenBank/DDBJ whole genome shotgun (WGS) entry which is preliminary data.</text>
</comment>
<evidence type="ECO:0000313" key="3">
    <source>
        <dbReference type="Proteomes" id="UP001149074"/>
    </source>
</evidence>
<organism evidence="2 3">
    <name type="scientific">Penicillium argentinense</name>
    <dbReference type="NCBI Taxonomy" id="1131581"/>
    <lineage>
        <taxon>Eukaryota</taxon>
        <taxon>Fungi</taxon>
        <taxon>Dikarya</taxon>
        <taxon>Ascomycota</taxon>
        <taxon>Pezizomycotina</taxon>
        <taxon>Eurotiomycetes</taxon>
        <taxon>Eurotiomycetidae</taxon>
        <taxon>Eurotiales</taxon>
        <taxon>Aspergillaceae</taxon>
        <taxon>Penicillium</taxon>
    </lineage>
</organism>
<evidence type="ECO:0000259" key="1">
    <source>
        <dbReference type="Pfam" id="PF08531"/>
    </source>
</evidence>
<dbReference type="Pfam" id="PF08531">
    <property type="entry name" value="Bac_rhamnosid_N"/>
    <property type="match status" value="1"/>
</dbReference>
<sequence>MAPNWTQSAQWIWTPTYHEEDNQPGREIGKLIVHVSADSRYRLFVNGQRVSFGPCKTYMERWHYETVDILPYLLKGENVLSARVLRYSSVTPGSSSIISTEIPGFLLHAEIEVGVLTPRWHMSIT</sequence>
<dbReference type="GeneID" id="81358502"/>
<name>A0A9W9FH57_9EURO</name>
<feature type="domain" description="Bacterial alpha-L-rhamnosidase N-terminal" evidence="1">
    <location>
        <begin position="29"/>
        <end position="84"/>
    </location>
</feature>
<dbReference type="RefSeq" id="XP_056475682.1">
    <property type="nucleotide sequence ID" value="XM_056619523.1"/>
</dbReference>
<reference evidence="2" key="2">
    <citation type="journal article" date="2023" name="IMA Fungus">
        <title>Comparative genomic study of the Penicillium genus elucidates a diverse pangenome and 15 lateral gene transfer events.</title>
        <authorList>
            <person name="Petersen C."/>
            <person name="Sorensen T."/>
            <person name="Nielsen M.R."/>
            <person name="Sondergaard T.E."/>
            <person name="Sorensen J.L."/>
            <person name="Fitzpatrick D.A."/>
            <person name="Frisvad J.C."/>
            <person name="Nielsen K.L."/>
        </authorList>
    </citation>
    <scope>NUCLEOTIDE SEQUENCE</scope>
    <source>
        <strain evidence="2">IBT 30761</strain>
    </source>
</reference>
<gene>
    <name evidence="2" type="ORF">N7532_007030</name>
</gene>
<dbReference type="InterPro" id="IPR013737">
    <property type="entry name" value="Bac_rhamnosid_N"/>
</dbReference>
<dbReference type="OrthoDB" id="6503935at2759"/>
<dbReference type="Gene3D" id="2.60.120.260">
    <property type="entry name" value="Galactose-binding domain-like"/>
    <property type="match status" value="1"/>
</dbReference>
<proteinExistence type="predicted"/>
<dbReference type="AlphaFoldDB" id="A0A9W9FH57"/>
<protein>
    <recommendedName>
        <fullName evidence="1">Bacterial alpha-L-rhamnosidase N-terminal domain-containing protein</fullName>
    </recommendedName>
</protein>
<evidence type="ECO:0000313" key="2">
    <source>
        <dbReference type="EMBL" id="KAJ5100029.1"/>
    </source>
</evidence>
<keyword evidence="3" id="KW-1185">Reference proteome</keyword>